<dbReference type="Proteomes" id="UP001152759">
    <property type="component" value="Chromosome 1"/>
</dbReference>
<keyword evidence="3" id="KW-1185">Reference proteome</keyword>
<evidence type="ECO:0000256" key="1">
    <source>
        <dbReference type="SAM" id="MobiDB-lite"/>
    </source>
</evidence>
<feature type="compositionally biased region" description="Basic residues" evidence="1">
    <location>
        <begin position="186"/>
        <end position="204"/>
    </location>
</feature>
<feature type="region of interest" description="Disordered" evidence="1">
    <location>
        <begin position="1"/>
        <end position="23"/>
    </location>
</feature>
<evidence type="ECO:0000313" key="2">
    <source>
        <dbReference type="EMBL" id="CAH0382337.1"/>
    </source>
</evidence>
<feature type="region of interest" description="Disordered" evidence="1">
    <location>
        <begin position="184"/>
        <end position="204"/>
    </location>
</feature>
<feature type="compositionally biased region" description="Basic and acidic residues" evidence="1">
    <location>
        <begin position="136"/>
        <end position="145"/>
    </location>
</feature>
<proteinExistence type="predicted"/>
<dbReference type="EMBL" id="OU963862">
    <property type="protein sequence ID" value="CAH0382337.1"/>
    <property type="molecule type" value="Genomic_DNA"/>
</dbReference>
<organism evidence="2 3">
    <name type="scientific">Bemisia tabaci</name>
    <name type="common">Sweetpotato whitefly</name>
    <name type="synonym">Aleurodes tabaci</name>
    <dbReference type="NCBI Taxonomy" id="7038"/>
    <lineage>
        <taxon>Eukaryota</taxon>
        <taxon>Metazoa</taxon>
        <taxon>Ecdysozoa</taxon>
        <taxon>Arthropoda</taxon>
        <taxon>Hexapoda</taxon>
        <taxon>Insecta</taxon>
        <taxon>Pterygota</taxon>
        <taxon>Neoptera</taxon>
        <taxon>Paraneoptera</taxon>
        <taxon>Hemiptera</taxon>
        <taxon>Sternorrhyncha</taxon>
        <taxon>Aleyrodoidea</taxon>
        <taxon>Aleyrodidae</taxon>
        <taxon>Aleyrodinae</taxon>
        <taxon>Bemisia</taxon>
    </lineage>
</organism>
<gene>
    <name evidence="2" type="ORF">BEMITA_LOCUS1889</name>
</gene>
<sequence length="204" mass="21924">MYADKELKGADLPLQGKKDPKDCQKVPAGFTPSSFQMDVGPEGECFSRLNFYKDDNCKTKPLGSFKCSQQTLKNGVDDNIRSDNVPSSRIATRVCGPPGSADGREVVAVVGLAPRHGPRGGQVVGDPVRGAPLRGQSRDGERDQGLEGLSAAAVGCGRPGVLHPAGRGTSRRVLLHPQLLQGRRMQGTRRHPQVLHAHPRRHCP</sequence>
<feature type="region of interest" description="Disordered" evidence="1">
    <location>
        <begin position="117"/>
        <end position="145"/>
    </location>
</feature>
<name>A0A9P0A3C1_BEMTA</name>
<protein>
    <submittedName>
        <fullName evidence="2">Uncharacterized protein</fullName>
    </submittedName>
</protein>
<dbReference type="AlphaFoldDB" id="A0A9P0A3C1"/>
<accession>A0A9P0A3C1</accession>
<reference evidence="2" key="1">
    <citation type="submission" date="2021-12" db="EMBL/GenBank/DDBJ databases">
        <authorList>
            <person name="King R."/>
        </authorList>
    </citation>
    <scope>NUCLEOTIDE SEQUENCE</scope>
</reference>
<evidence type="ECO:0000313" key="3">
    <source>
        <dbReference type="Proteomes" id="UP001152759"/>
    </source>
</evidence>